<evidence type="ECO:0000313" key="2">
    <source>
        <dbReference type="Proteomes" id="UP000054321"/>
    </source>
</evidence>
<dbReference type="STRING" id="913774.A0A0C3GE61"/>
<dbReference type="EMBL" id="KN832890">
    <property type="protein sequence ID" value="KIM94440.1"/>
    <property type="molecule type" value="Genomic_DNA"/>
</dbReference>
<keyword evidence="2" id="KW-1185">Reference proteome</keyword>
<evidence type="ECO:0008006" key="3">
    <source>
        <dbReference type="Google" id="ProtNLM"/>
    </source>
</evidence>
<reference evidence="1 2" key="1">
    <citation type="submission" date="2014-04" db="EMBL/GenBank/DDBJ databases">
        <authorList>
            <consortium name="DOE Joint Genome Institute"/>
            <person name="Kuo A."/>
            <person name="Martino E."/>
            <person name="Perotto S."/>
            <person name="Kohler A."/>
            <person name="Nagy L.G."/>
            <person name="Floudas D."/>
            <person name="Copeland A."/>
            <person name="Barry K.W."/>
            <person name="Cichocki N."/>
            <person name="Veneault-Fourrey C."/>
            <person name="LaButti K."/>
            <person name="Lindquist E.A."/>
            <person name="Lipzen A."/>
            <person name="Lundell T."/>
            <person name="Morin E."/>
            <person name="Murat C."/>
            <person name="Sun H."/>
            <person name="Tunlid A."/>
            <person name="Henrissat B."/>
            <person name="Grigoriev I.V."/>
            <person name="Hibbett D.S."/>
            <person name="Martin F."/>
            <person name="Nordberg H.P."/>
            <person name="Cantor M.N."/>
            <person name="Hua S.X."/>
        </authorList>
    </citation>
    <scope>NUCLEOTIDE SEQUENCE [LARGE SCALE GENOMIC DNA]</scope>
    <source>
        <strain evidence="1 2">Zn</strain>
    </source>
</reference>
<dbReference type="InParanoid" id="A0A0C3GE61"/>
<evidence type="ECO:0000313" key="1">
    <source>
        <dbReference type="EMBL" id="KIM94440.1"/>
    </source>
</evidence>
<reference evidence="2" key="2">
    <citation type="submission" date="2015-01" db="EMBL/GenBank/DDBJ databases">
        <title>Evolutionary Origins and Diversification of the Mycorrhizal Mutualists.</title>
        <authorList>
            <consortium name="DOE Joint Genome Institute"/>
            <consortium name="Mycorrhizal Genomics Consortium"/>
            <person name="Kohler A."/>
            <person name="Kuo A."/>
            <person name="Nagy L.G."/>
            <person name="Floudas D."/>
            <person name="Copeland A."/>
            <person name="Barry K.W."/>
            <person name="Cichocki N."/>
            <person name="Veneault-Fourrey C."/>
            <person name="LaButti K."/>
            <person name="Lindquist E.A."/>
            <person name="Lipzen A."/>
            <person name="Lundell T."/>
            <person name="Morin E."/>
            <person name="Murat C."/>
            <person name="Riley R."/>
            <person name="Ohm R."/>
            <person name="Sun H."/>
            <person name="Tunlid A."/>
            <person name="Henrissat B."/>
            <person name="Grigoriev I.V."/>
            <person name="Hibbett D.S."/>
            <person name="Martin F."/>
        </authorList>
    </citation>
    <scope>NUCLEOTIDE SEQUENCE [LARGE SCALE GENOMIC DNA]</scope>
    <source>
        <strain evidence="2">Zn</strain>
    </source>
</reference>
<dbReference type="Proteomes" id="UP000054321">
    <property type="component" value="Unassembled WGS sequence"/>
</dbReference>
<organism evidence="1 2">
    <name type="scientific">Oidiodendron maius (strain Zn)</name>
    <dbReference type="NCBI Taxonomy" id="913774"/>
    <lineage>
        <taxon>Eukaryota</taxon>
        <taxon>Fungi</taxon>
        <taxon>Dikarya</taxon>
        <taxon>Ascomycota</taxon>
        <taxon>Pezizomycotina</taxon>
        <taxon>Leotiomycetes</taxon>
        <taxon>Leotiomycetes incertae sedis</taxon>
        <taxon>Myxotrichaceae</taxon>
        <taxon>Oidiodendron</taxon>
    </lineage>
</organism>
<sequence>MAFAVSSTIRWCSLHLALLFRLRPHPHLGHLAFPPEIILMIVAHLNKTSIISLTLTCRTLFRICFPRSLELSLSEKEDFLLLLEKDIAHLYFCYHCVKLHRWRTSWFHTRNHRVLTDLCCGIRCKQESHFSDGATYRLPYPSARVVMNRHFYGASHGVPASKLDGWNVFRDIRFGAKVYNTTYARIIDDQLMLSSVLTISQAKGDAKLLRQFIDLDGPRVCHHLPTDSWSEQDHSWSERNHIHRIPELVRNNSLPDYFVSCSPSVKSCIVCLTDYCIDIGWHGRRKGWVIKIVTYRQLGAVRSPFHWNWSSMLYRLPQDGQRSLDPLRYRPGILRHMWSKADEVLLEPGGDWVGESLA</sequence>
<proteinExistence type="predicted"/>
<dbReference type="AlphaFoldDB" id="A0A0C3GE61"/>
<dbReference type="OrthoDB" id="3766406at2759"/>
<accession>A0A0C3GE61</accession>
<name>A0A0C3GE61_OIDMZ</name>
<gene>
    <name evidence="1" type="ORF">OIDMADRAFT_60766</name>
</gene>
<dbReference type="SUPFAM" id="SSF81383">
    <property type="entry name" value="F-box domain"/>
    <property type="match status" value="1"/>
</dbReference>
<dbReference type="HOGENOM" id="CLU_057724_0_0_1"/>
<dbReference type="InterPro" id="IPR036047">
    <property type="entry name" value="F-box-like_dom_sf"/>
</dbReference>
<protein>
    <recommendedName>
        <fullName evidence="3">F-box domain-containing protein</fullName>
    </recommendedName>
</protein>